<feature type="repeat" description="ANK" evidence="1">
    <location>
        <begin position="1397"/>
        <end position="1430"/>
    </location>
</feature>
<feature type="region of interest" description="Disordered" evidence="2">
    <location>
        <begin position="190"/>
        <end position="234"/>
    </location>
</feature>
<feature type="region of interest" description="Disordered" evidence="2">
    <location>
        <begin position="549"/>
        <end position="700"/>
    </location>
</feature>
<feature type="compositionally biased region" description="Basic and acidic residues" evidence="2">
    <location>
        <begin position="690"/>
        <end position="700"/>
    </location>
</feature>
<feature type="compositionally biased region" description="Polar residues" evidence="2">
    <location>
        <begin position="644"/>
        <end position="662"/>
    </location>
</feature>
<dbReference type="OrthoDB" id="9995210at2759"/>
<proteinExistence type="predicted"/>
<dbReference type="EMBL" id="KQ241675">
    <property type="protein sequence ID" value="KNC85960.1"/>
    <property type="molecule type" value="Genomic_DNA"/>
</dbReference>
<protein>
    <submittedName>
        <fullName evidence="3">Uncharacterized protein</fullName>
    </submittedName>
</protein>
<feature type="compositionally biased region" description="Basic and acidic residues" evidence="2">
    <location>
        <begin position="550"/>
        <end position="559"/>
    </location>
</feature>
<feature type="compositionally biased region" description="Polar residues" evidence="2">
    <location>
        <begin position="889"/>
        <end position="906"/>
    </location>
</feature>
<evidence type="ECO:0000256" key="1">
    <source>
        <dbReference type="PROSITE-ProRule" id="PRU00023"/>
    </source>
</evidence>
<dbReference type="PROSITE" id="PS50297">
    <property type="entry name" value="ANK_REP_REGION"/>
    <property type="match status" value="1"/>
</dbReference>
<feature type="compositionally biased region" description="Basic residues" evidence="2">
    <location>
        <begin position="190"/>
        <end position="217"/>
    </location>
</feature>
<feature type="compositionally biased region" description="Polar residues" evidence="2">
    <location>
        <begin position="51"/>
        <end position="72"/>
    </location>
</feature>
<feature type="compositionally biased region" description="Basic residues" evidence="2">
    <location>
        <begin position="1004"/>
        <end position="1013"/>
    </location>
</feature>
<accession>A0A0L0GAE3</accession>
<reference evidence="3 4" key="1">
    <citation type="submission" date="2011-02" db="EMBL/GenBank/DDBJ databases">
        <title>The Genome Sequence of Sphaeroforma arctica JP610.</title>
        <authorList>
            <consortium name="The Broad Institute Genome Sequencing Platform"/>
            <person name="Russ C."/>
            <person name="Cuomo C."/>
            <person name="Young S.K."/>
            <person name="Zeng Q."/>
            <person name="Gargeya S."/>
            <person name="Alvarado L."/>
            <person name="Berlin A."/>
            <person name="Chapman S.B."/>
            <person name="Chen Z."/>
            <person name="Freedman E."/>
            <person name="Gellesch M."/>
            <person name="Goldberg J."/>
            <person name="Griggs A."/>
            <person name="Gujja S."/>
            <person name="Heilman E."/>
            <person name="Heiman D."/>
            <person name="Howarth C."/>
            <person name="Mehta T."/>
            <person name="Neiman D."/>
            <person name="Pearson M."/>
            <person name="Roberts A."/>
            <person name="Saif S."/>
            <person name="Shea T."/>
            <person name="Shenoy N."/>
            <person name="Sisk P."/>
            <person name="Stolte C."/>
            <person name="Sykes S."/>
            <person name="White J."/>
            <person name="Yandava C."/>
            <person name="Burger G."/>
            <person name="Gray M.W."/>
            <person name="Holland P.W.H."/>
            <person name="King N."/>
            <person name="Lang F.B.F."/>
            <person name="Roger A.J."/>
            <person name="Ruiz-Trillo I."/>
            <person name="Haas B."/>
            <person name="Nusbaum C."/>
            <person name="Birren B."/>
        </authorList>
    </citation>
    <scope>NUCLEOTIDE SEQUENCE [LARGE SCALE GENOMIC DNA]</scope>
    <source>
        <strain evidence="3 4">JP610</strain>
    </source>
</reference>
<dbReference type="InterPro" id="IPR002110">
    <property type="entry name" value="Ankyrin_rpt"/>
</dbReference>
<sequence>MSHDSSSDTAQGDAPATSSSMPESKRDDHGQSSPNCLSSPMMEVNPASPHQPIQISDTLARPSSNPSESLTDLSEHALDAEKSLATHHVGANGMGAPKAAVAAQNGSSLGIVGQRVEEPVHQLSSMVTNGLIASVSVHKQAHTSILTPMDIFTHTAGVTNSTTPEQTPESISEPVKATKNHAHSLHAHAHHALHKHKHSHSHAHGHKHPHTHAHKQSHTHENQTTRVHPHKHSDSIALSQTHIPTIPTQSQKTHCATASSLAKIAENSVCNTCTNHEQHMTVTTNHEQYMTVTTNHEQHMTVNTHGAMDQEPSHEQVDTPLGSTRSMDCNTSNGSSATQRHLIHNGSSATQRHMVHNGSSATQRHLTRENAETTAAMDLTMEDGSATHNASHARDDPENDDSCPPVEVHVATVGNSPTAQLRGPGCGSDHVGSKAQATCETRAPASTSGSQLLGHARPAEVLLSKPAAAKGAAPQAATVVNGAGQEAQRPQVISGELLKHAHPRRGEASEQAMRTNSTHTVNGSVEDWVQSMKESTLSGWVDCAPQAARVDTDGGRRQSNEQIHSGTETNGVRAQEMSKAHPTPPTPHTVQAAQTVQTPETPETAQKPQTTQTPAQRNGTTSLENRANGPPNAVPPYMGDSDPALSSSHQCNRTETTPSASHGHQVDHTVSAHTAAAHGQHTQVNTTDTAEAHDQHTQVKAERADTLIDNGHMQTNPATQMEYDPLPPPRCLSEPFIPDDTSACQPAQQNGDRDTHISTHIDAQASTHTDEQASTYADTHAREDVQNNANSQSMPQEDNITNTPNQSQKQPSDITATHTFKRAAPQTCAADAPARSRLKLAVTDDVATTSEDGSVADNSGRNRIPNDPMNGLDGESGAEIADRHKPELSPTSSSVATQPTGSSAAKQPTGDAVTVDDNLLEALQSNVTKNRMENGDDGAESVVDNSTGQPQQLQQSEPHQQSSHTAQERSQQQIQQPQQQPQQAHQQESSQQPQHLRNRTQQQIRRRQLHAQRRRPEGMDAHGNCEHTAPDRFSSEYSFRFVAERDTQSQATHSALVGQIVHSSAEGEDEIVGEMVGYKLPITEGTSSPRLHSDTYDIANDLHEMIVYCCERDGTPRPYRLDGYDFDSEYTDRDIVYIRSVEVKHTHRHRGVGVRMVRGLLEWLKGDWSIVLTEVAQKNDEEAPLSSTVRRKIVQQFLRIGFRQCKPRLGFLYLVPSHIPPADMCVELLLPRSAVPVQNMRFGFASQENLKTQGYVNEAIVGFIDNGPELRMEKCASDFDAFKSVFSELVGSESLLEIVSLGEQWLLTCEPRVIKKAVRRCSKTGVDHKAKFLHRAISRWCDDKVNLGQVCDNGSLKEMVLGGVINVILSNLTAMNRPFARHIKVPNRMDVNEKDIHGYTPLHAAAFANLPKESVEVLLACGADKTIENAQGFRAVDEIWQKNEDVRDNEFVMLQDTLPYNTVEEKDIMEKRQSNRNALLLLMLPDEQKVQLVDGILSPRMRFKLLKALDEALVENMDLTSDMPSVRTFAELALFKRDHYKLLPADMVEWEKIQYARIPDHMLDAYKRTLTGVDREKYEALPPIHVLDWNFDLLRHNLLGTLKRNILFEWNLNDR</sequence>
<dbReference type="Pfam" id="PF00023">
    <property type="entry name" value="Ank"/>
    <property type="match status" value="1"/>
</dbReference>
<evidence type="ECO:0000313" key="4">
    <source>
        <dbReference type="Proteomes" id="UP000054560"/>
    </source>
</evidence>
<feature type="compositionally biased region" description="Low complexity" evidence="2">
    <location>
        <begin position="672"/>
        <end position="683"/>
    </location>
</feature>
<gene>
    <name evidence="3" type="ORF">SARC_01865</name>
</gene>
<dbReference type="GeneID" id="25902369"/>
<feature type="compositionally biased region" description="Polar residues" evidence="2">
    <location>
        <begin position="560"/>
        <end position="572"/>
    </location>
</feature>
<dbReference type="PROSITE" id="PS50088">
    <property type="entry name" value="ANK_REPEAT"/>
    <property type="match status" value="1"/>
</dbReference>
<dbReference type="RefSeq" id="XP_014159862.1">
    <property type="nucleotide sequence ID" value="XM_014304387.1"/>
</dbReference>
<dbReference type="Gene3D" id="1.25.40.20">
    <property type="entry name" value="Ankyrin repeat-containing domain"/>
    <property type="match status" value="1"/>
</dbReference>
<keyword evidence="4" id="KW-1185">Reference proteome</keyword>
<feature type="region of interest" description="Disordered" evidence="2">
    <location>
        <begin position="1"/>
        <end position="72"/>
    </location>
</feature>
<feature type="compositionally biased region" description="Polar residues" evidence="2">
    <location>
        <begin position="846"/>
        <end position="861"/>
    </location>
</feature>
<feature type="region of interest" description="Disordered" evidence="2">
    <location>
        <begin position="926"/>
        <end position="1029"/>
    </location>
</feature>
<feature type="compositionally biased region" description="Low complexity" evidence="2">
    <location>
        <begin position="597"/>
        <end position="616"/>
    </location>
</feature>
<organism evidence="3 4">
    <name type="scientific">Sphaeroforma arctica JP610</name>
    <dbReference type="NCBI Taxonomy" id="667725"/>
    <lineage>
        <taxon>Eukaryota</taxon>
        <taxon>Ichthyosporea</taxon>
        <taxon>Ichthyophonida</taxon>
        <taxon>Sphaeroforma</taxon>
    </lineage>
</organism>
<evidence type="ECO:0000313" key="3">
    <source>
        <dbReference type="EMBL" id="KNC85960.1"/>
    </source>
</evidence>
<keyword evidence="1" id="KW-0040">ANK repeat</keyword>
<dbReference type="InterPro" id="IPR036770">
    <property type="entry name" value="Ankyrin_rpt-contain_sf"/>
</dbReference>
<dbReference type="Proteomes" id="UP000054560">
    <property type="component" value="Unassembled WGS sequence"/>
</dbReference>
<dbReference type="SUPFAM" id="SSF48403">
    <property type="entry name" value="Ankyrin repeat"/>
    <property type="match status" value="1"/>
</dbReference>
<feature type="compositionally biased region" description="Low complexity" evidence="2">
    <location>
        <begin position="949"/>
        <end position="1003"/>
    </location>
</feature>
<feature type="region of interest" description="Disordered" evidence="2">
    <location>
        <begin position="842"/>
        <end position="913"/>
    </location>
</feature>
<evidence type="ECO:0000256" key="2">
    <source>
        <dbReference type="SAM" id="MobiDB-lite"/>
    </source>
</evidence>
<feature type="region of interest" description="Disordered" evidence="2">
    <location>
        <begin position="788"/>
        <end position="814"/>
    </location>
</feature>
<feature type="compositionally biased region" description="Basic and acidic residues" evidence="2">
    <location>
        <begin position="1014"/>
        <end position="1029"/>
    </location>
</feature>
<name>A0A0L0GAE3_9EUKA</name>
<feature type="region of interest" description="Disordered" evidence="2">
    <location>
        <begin position="734"/>
        <end position="754"/>
    </location>
</feature>